<dbReference type="Gene3D" id="6.10.140.1340">
    <property type="match status" value="1"/>
</dbReference>
<dbReference type="Proteomes" id="UP001519535">
    <property type="component" value="Unassembled WGS sequence"/>
</dbReference>
<feature type="transmembrane region" description="Helical" evidence="1">
    <location>
        <begin position="12"/>
        <end position="30"/>
    </location>
</feature>
<dbReference type="RefSeq" id="WP_214093552.1">
    <property type="nucleotide sequence ID" value="NZ_JAHCLR010000028.1"/>
</dbReference>
<dbReference type="EMBL" id="JAHCLR010000028">
    <property type="protein sequence ID" value="MBS9534682.1"/>
    <property type="molecule type" value="Genomic_DNA"/>
</dbReference>
<proteinExistence type="predicted"/>
<reference evidence="3 4" key="1">
    <citation type="submission" date="2021-05" db="EMBL/GenBank/DDBJ databases">
        <title>Mycobacterium acidophilum sp. nov., an extremely acid-tolerant member of the genus Mycobacterium.</title>
        <authorList>
            <person name="Xia J."/>
        </authorList>
    </citation>
    <scope>NUCLEOTIDE SEQUENCE [LARGE SCALE GENOMIC DNA]</scope>
    <source>
        <strain evidence="3 4">M1</strain>
    </source>
</reference>
<keyword evidence="4" id="KW-1185">Reference proteome</keyword>
<sequence>MPKPHGWPIERITGLVAGVVVLLTLGLGRLHTGRWRVMTGWVGVNLVLNAMVGWCPLSVVLRRAGIPLAAEQGGSCRA</sequence>
<protein>
    <submittedName>
        <fullName evidence="3">DUF2892 domain-containing protein</fullName>
    </submittedName>
</protein>
<feature type="transmembrane region" description="Helical" evidence="1">
    <location>
        <begin position="42"/>
        <end position="61"/>
    </location>
</feature>
<keyword evidence="1" id="KW-0472">Membrane</keyword>
<evidence type="ECO:0000313" key="3">
    <source>
        <dbReference type="EMBL" id="MBS9534682.1"/>
    </source>
</evidence>
<evidence type="ECO:0000256" key="1">
    <source>
        <dbReference type="SAM" id="Phobius"/>
    </source>
</evidence>
<gene>
    <name evidence="3" type="ORF">KIH27_13900</name>
</gene>
<name>A0ABS5RK63_9MYCO</name>
<comment type="caution">
    <text evidence="3">The sequence shown here is derived from an EMBL/GenBank/DDBJ whole genome shotgun (WGS) entry which is preliminary data.</text>
</comment>
<dbReference type="InterPro" id="IPR021309">
    <property type="entry name" value="YgaP-like_TM"/>
</dbReference>
<accession>A0ABS5RK63</accession>
<feature type="domain" description="Inner membrane protein YgaP-like transmembrane" evidence="2">
    <location>
        <begin position="9"/>
        <end position="62"/>
    </location>
</feature>
<evidence type="ECO:0000259" key="2">
    <source>
        <dbReference type="Pfam" id="PF11127"/>
    </source>
</evidence>
<organism evidence="3 4">
    <name type="scientific">Mycolicibacter acidiphilus</name>
    <dbReference type="NCBI Taxonomy" id="2835306"/>
    <lineage>
        <taxon>Bacteria</taxon>
        <taxon>Bacillati</taxon>
        <taxon>Actinomycetota</taxon>
        <taxon>Actinomycetes</taxon>
        <taxon>Mycobacteriales</taxon>
        <taxon>Mycobacteriaceae</taxon>
        <taxon>Mycolicibacter</taxon>
    </lineage>
</organism>
<evidence type="ECO:0000313" key="4">
    <source>
        <dbReference type="Proteomes" id="UP001519535"/>
    </source>
</evidence>
<dbReference type="Pfam" id="PF11127">
    <property type="entry name" value="YgaP-like_TM"/>
    <property type="match status" value="1"/>
</dbReference>
<keyword evidence="1" id="KW-1133">Transmembrane helix</keyword>
<keyword evidence="1" id="KW-0812">Transmembrane</keyword>